<dbReference type="EMBL" id="LWDV01000008">
    <property type="protein sequence ID" value="OCL27391.1"/>
    <property type="molecule type" value="Genomic_DNA"/>
</dbReference>
<reference evidence="1 2" key="2">
    <citation type="submission" date="2016-08" db="EMBL/GenBank/DDBJ databases">
        <title>Orenia metallireducens sp. nov. strain Z6, a Novel Metal-reducing Firmicute from the Deep Subsurface.</title>
        <authorList>
            <person name="Maxim B.I."/>
            <person name="Kenneth K."/>
            <person name="Flynn T.M."/>
            <person name="Oloughlin E.J."/>
            <person name="Locke R.A."/>
            <person name="Weber J.R."/>
            <person name="Egan S.M."/>
            <person name="Mackie R.I."/>
            <person name="Cann I.K."/>
        </authorList>
    </citation>
    <scope>NUCLEOTIDE SEQUENCE [LARGE SCALE GENOMIC DNA]</scope>
    <source>
        <strain evidence="1 2">Z6</strain>
    </source>
</reference>
<dbReference type="RefSeq" id="WP_068717221.1">
    <property type="nucleotide sequence ID" value="NZ_LWDV01000008.1"/>
</dbReference>
<gene>
    <name evidence="1" type="ORF">U472_08000</name>
</gene>
<evidence type="ECO:0000313" key="1">
    <source>
        <dbReference type="EMBL" id="OCL27391.1"/>
    </source>
</evidence>
<comment type="caution">
    <text evidence="1">The sequence shown here is derived from an EMBL/GenBank/DDBJ whole genome shotgun (WGS) entry which is preliminary data.</text>
</comment>
<proteinExistence type="predicted"/>
<protein>
    <submittedName>
        <fullName evidence="1">Uncharacterized protein</fullName>
    </submittedName>
</protein>
<reference evidence="2" key="1">
    <citation type="submission" date="2016-07" db="EMBL/GenBank/DDBJ databases">
        <authorList>
            <person name="Florea S."/>
            <person name="Webb J.S."/>
            <person name="Jaromczyk J."/>
            <person name="Schardl C.L."/>
        </authorList>
    </citation>
    <scope>NUCLEOTIDE SEQUENCE [LARGE SCALE GENOMIC DNA]</scope>
    <source>
        <strain evidence="2">Z6</strain>
    </source>
</reference>
<sequence length="64" mass="7897">MSIVVNKNEDFLVVSFNYSEKRVERIRQLRGRRWDAEDKVWIVPYSFDNIKQIKEMFKDPKLQY</sequence>
<keyword evidence="2" id="KW-1185">Reference proteome</keyword>
<dbReference type="Proteomes" id="UP000093514">
    <property type="component" value="Unassembled WGS sequence"/>
</dbReference>
<accession>A0A1C0AAT6</accession>
<dbReference type="AlphaFoldDB" id="A0A1C0AAT6"/>
<organism evidence="1 2">
    <name type="scientific">Orenia metallireducens</name>
    <dbReference type="NCBI Taxonomy" id="1413210"/>
    <lineage>
        <taxon>Bacteria</taxon>
        <taxon>Bacillati</taxon>
        <taxon>Bacillota</taxon>
        <taxon>Clostridia</taxon>
        <taxon>Halanaerobiales</taxon>
        <taxon>Halobacteroidaceae</taxon>
        <taxon>Orenia</taxon>
    </lineage>
</organism>
<evidence type="ECO:0000313" key="2">
    <source>
        <dbReference type="Proteomes" id="UP000093514"/>
    </source>
</evidence>
<dbReference type="OrthoDB" id="9796106at2"/>
<name>A0A1C0AAT6_9FIRM</name>